<dbReference type="GO" id="GO:0006788">
    <property type="term" value="P:heme oxidation"/>
    <property type="evidence" value="ECO:0007669"/>
    <property type="project" value="InterPro"/>
</dbReference>
<dbReference type="GO" id="GO:0004392">
    <property type="term" value="F:heme oxygenase (decyclizing) activity"/>
    <property type="evidence" value="ECO:0007669"/>
    <property type="project" value="InterPro"/>
</dbReference>
<dbReference type="PANTHER" id="PTHR10720">
    <property type="entry name" value="HEME OXYGENASE"/>
    <property type="match status" value="1"/>
</dbReference>
<gene>
    <name evidence="4" type="ORF">UHOR_01192</name>
</gene>
<keyword evidence="5" id="KW-1185">Reference proteome</keyword>
<keyword evidence="1" id="KW-0349">Heme</keyword>
<evidence type="ECO:0000256" key="1">
    <source>
        <dbReference type="ARBA" id="ARBA00022617"/>
    </source>
</evidence>
<dbReference type="SUPFAM" id="SSF48613">
    <property type="entry name" value="Heme oxygenase-like"/>
    <property type="match status" value="1"/>
</dbReference>
<dbReference type="PANTHER" id="PTHR10720:SF0">
    <property type="entry name" value="HEME OXYGENASE"/>
    <property type="match status" value="1"/>
</dbReference>
<evidence type="ECO:0000256" key="2">
    <source>
        <dbReference type="ARBA" id="ARBA00022723"/>
    </source>
</evidence>
<dbReference type="InterPro" id="IPR002051">
    <property type="entry name" value="Haem_Oase"/>
</dbReference>
<sequence length="396" mass="42796">MSCPFAKFASLFPCATKEDSSYHHHYSSSSSSSSSLSSPSSSLSEALRLGTASSHRAVEKSLGVSLLLQSINPSTSSTSPLKFDRVDYIRFNIMLACIYIALEASLHNSREQVLVKALFNDAGLMQALARTQGLLRDVEVHLGTVELHTGATLADLAEASREENAAISLSSVVAEDVESEGARDRLLQLVQSSLPIALLLNPTETRNTGLTEEHIALLTPAQMHATLSYVSTLLSLSQTGNRGPLLSHAYTRYLGDLSGGQHIVRKLCKRFATEKGDGFEFYSFSAGADLKSRFRVAMQSTLPNPATTSALVAEANRAFDLNTALFESLLPADLRMQPERVHVEPNQKLGAVQVALKGKDTGHRWMMVSLACVAMALWIGHSFMLVKQGFVQGAVA</sequence>
<dbReference type="STRING" id="1128400.I2FWI6"/>
<dbReference type="OMA" id="MTCPFAK"/>
<keyword evidence="2" id="KW-0479">Metal-binding</keyword>
<dbReference type="InterPro" id="IPR016053">
    <property type="entry name" value="Haem_Oase-like"/>
</dbReference>
<reference evidence="4 5" key="1">
    <citation type="journal article" date="2012" name="Plant Cell">
        <title>Genome comparison of barley and maize smut fungi reveals targeted loss of RNA silencing components and species-specific presence of transposable elements.</title>
        <authorList>
            <person name="Laurie J.D."/>
            <person name="Ali S."/>
            <person name="Linning R."/>
            <person name="Mannhaupt G."/>
            <person name="Wong P."/>
            <person name="Gueldener U."/>
            <person name="Muensterkoetter M."/>
            <person name="Moore R."/>
            <person name="Kahmann R."/>
            <person name="Bakkeren G."/>
            <person name="Schirawski J."/>
        </authorList>
    </citation>
    <scope>NUCLEOTIDE SEQUENCE [LARGE SCALE GENOMIC DNA]</scope>
    <source>
        <strain evidence="5">Uh4875-4</strain>
    </source>
</reference>
<dbReference type="InterPro" id="IPR016084">
    <property type="entry name" value="Haem_Oase-like_multi-hlx"/>
</dbReference>
<accession>I2FWI6</accession>
<dbReference type="AlphaFoldDB" id="I2FWI6"/>
<dbReference type="EMBL" id="CAGI01000162">
    <property type="protein sequence ID" value="CCF51279.1"/>
    <property type="molecule type" value="Genomic_DNA"/>
</dbReference>
<proteinExistence type="predicted"/>
<dbReference type="eggNOG" id="KOG4480">
    <property type="taxonomic scope" value="Eukaryota"/>
</dbReference>
<comment type="caution">
    <text evidence="4">The sequence shown here is derived from an EMBL/GenBank/DDBJ whole genome shotgun (WGS) entry which is preliminary data.</text>
</comment>
<evidence type="ECO:0000313" key="4">
    <source>
        <dbReference type="EMBL" id="CCF51279.1"/>
    </source>
</evidence>
<name>I2FWI6_USTHO</name>
<protein>
    <submittedName>
        <fullName evidence="4">Related to Heme oxygenase</fullName>
    </submittedName>
</protein>
<dbReference type="Gene3D" id="1.20.910.10">
    <property type="entry name" value="Heme oxygenase-like"/>
    <property type="match status" value="1"/>
</dbReference>
<dbReference type="GO" id="GO:0046872">
    <property type="term" value="F:metal ion binding"/>
    <property type="evidence" value="ECO:0007669"/>
    <property type="project" value="UniProtKB-KW"/>
</dbReference>
<dbReference type="HOGENOM" id="CLU_064360_0_0_1"/>
<evidence type="ECO:0000313" key="5">
    <source>
        <dbReference type="Proteomes" id="UP000006174"/>
    </source>
</evidence>
<organism evidence="4 5">
    <name type="scientific">Ustilago hordei</name>
    <name type="common">Barley covered smut fungus</name>
    <dbReference type="NCBI Taxonomy" id="120017"/>
    <lineage>
        <taxon>Eukaryota</taxon>
        <taxon>Fungi</taxon>
        <taxon>Dikarya</taxon>
        <taxon>Basidiomycota</taxon>
        <taxon>Ustilaginomycotina</taxon>
        <taxon>Ustilaginomycetes</taxon>
        <taxon>Ustilaginales</taxon>
        <taxon>Ustilaginaceae</taxon>
        <taxon>Ustilago</taxon>
    </lineage>
</organism>
<dbReference type="Pfam" id="PF01126">
    <property type="entry name" value="Heme_oxygenase"/>
    <property type="match status" value="1"/>
</dbReference>
<dbReference type="OrthoDB" id="652091at2759"/>
<dbReference type="Proteomes" id="UP000006174">
    <property type="component" value="Unassembled WGS sequence"/>
</dbReference>
<keyword evidence="3" id="KW-0408">Iron</keyword>
<dbReference type="CDD" id="cd19165">
    <property type="entry name" value="HemeO"/>
    <property type="match status" value="1"/>
</dbReference>
<evidence type="ECO:0000256" key="3">
    <source>
        <dbReference type="ARBA" id="ARBA00023004"/>
    </source>
</evidence>